<dbReference type="Proteomes" id="UP000317046">
    <property type="component" value="Unassembled WGS sequence"/>
</dbReference>
<dbReference type="Gene3D" id="2.40.128.270">
    <property type="match status" value="1"/>
</dbReference>
<dbReference type="AlphaFoldDB" id="A0A4Y3KZW9"/>
<evidence type="ECO:0000313" key="4">
    <source>
        <dbReference type="Proteomes" id="UP000317046"/>
    </source>
</evidence>
<dbReference type="InterPro" id="IPR038670">
    <property type="entry name" value="HslJ-like_sf"/>
</dbReference>
<reference evidence="3" key="1">
    <citation type="submission" date="2019-06" db="EMBL/GenBank/DDBJ databases">
        <title>Whole genome shotgun sequence of Cellulomonas cellasea NBRC 3753.</title>
        <authorList>
            <person name="Hosoyama A."/>
            <person name="Uohara A."/>
            <person name="Ohji S."/>
            <person name="Ichikawa N."/>
        </authorList>
    </citation>
    <scope>NUCLEOTIDE SEQUENCE [LARGE SCALE GENOMIC DNA]</scope>
    <source>
        <strain evidence="3">NBRC 3753</strain>
    </source>
</reference>
<dbReference type="PANTHER" id="PTHR35535:SF1">
    <property type="entry name" value="HEAT SHOCK PROTEIN HSLJ"/>
    <property type="match status" value="1"/>
</dbReference>
<dbReference type="InterPro" id="IPR053147">
    <property type="entry name" value="Hsp_HslJ-like"/>
</dbReference>
<comment type="caution">
    <text evidence="3">The sequence shown here is derived from an EMBL/GenBank/DDBJ whole genome shotgun (WGS) entry which is preliminary data.</text>
</comment>
<feature type="compositionally biased region" description="Pro residues" evidence="1">
    <location>
        <begin position="145"/>
        <end position="154"/>
    </location>
</feature>
<dbReference type="PANTHER" id="PTHR35535">
    <property type="entry name" value="HEAT SHOCK PROTEIN HSLJ"/>
    <property type="match status" value="1"/>
</dbReference>
<organism evidence="3 4">
    <name type="scientific">Cellulomonas cellasea</name>
    <dbReference type="NCBI Taxonomy" id="43670"/>
    <lineage>
        <taxon>Bacteria</taxon>
        <taxon>Bacillati</taxon>
        <taxon>Actinomycetota</taxon>
        <taxon>Actinomycetes</taxon>
        <taxon>Micrococcales</taxon>
        <taxon>Cellulomonadaceae</taxon>
        <taxon>Cellulomonas</taxon>
    </lineage>
</organism>
<evidence type="ECO:0000259" key="2">
    <source>
        <dbReference type="Pfam" id="PF03724"/>
    </source>
</evidence>
<dbReference type="Pfam" id="PF03724">
    <property type="entry name" value="META"/>
    <property type="match status" value="1"/>
</dbReference>
<evidence type="ECO:0000313" key="3">
    <source>
        <dbReference type="EMBL" id="GEA89919.1"/>
    </source>
</evidence>
<gene>
    <name evidence="3" type="ORF">CCE01nite_38680</name>
</gene>
<keyword evidence="4" id="KW-1185">Reference proteome</keyword>
<dbReference type="InterPro" id="IPR005184">
    <property type="entry name" value="DUF306_Meta_HslJ"/>
</dbReference>
<accession>A0A4Y3KZW9</accession>
<feature type="domain" description="DUF306" evidence="2">
    <location>
        <begin position="3"/>
        <end position="93"/>
    </location>
</feature>
<evidence type="ECO:0000256" key="1">
    <source>
        <dbReference type="SAM" id="MobiDB-lite"/>
    </source>
</evidence>
<name>A0A4Y3KZW9_9CELL</name>
<feature type="region of interest" description="Disordered" evidence="1">
    <location>
        <begin position="129"/>
        <end position="154"/>
    </location>
</feature>
<sequence length="154" mass="15999">MHLTAAPWQFVDVAGEPLGAVPERSRPALTFESDGQVYGTGGVNRLRSTYRLEDGVLRFGTVVSTRMAGTPEHTQREEAVLALLAGDVRVRAEHAAAGGAGPAAAHDGVGNTAAVEGVVLVLSDPQGRESRLVPVTRVPDAPHAPAEPEPGAPR</sequence>
<dbReference type="EMBL" id="BJLR01000038">
    <property type="protein sequence ID" value="GEA89919.1"/>
    <property type="molecule type" value="Genomic_DNA"/>
</dbReference>
<protein>
    <recommendedName>
        <fullName evidence="2">DUF306 domain-containing protein</fullName>
    </recommendedName>
</protein>
<proteinExistence type="predicted"/>